<dbReference type="VEuPathDB" id="PlasmoDB:PVPAM_060042200"/>
<feature type="compositionally biased region" description="Basic and acidic residues" evidence="1">
    <location>
        <begin position="199"/>
        <end position="231"/>
    </location>
</feature>
<evidence type="ECO:0000313" key="3">
    <source>
        <dbReference type="Proteomes" id="UP000305196"/>
    </source>
</evidence>
<evidence type="ECO:0000313" key="2">
    <source>
        <dbReference type="EMBL" id="SCA60708.1"/>
    </source>
</evidence>
<dbReference type="Pfam" id="PF05795">
    <property type="entry name" value="Plasmodium_Vir"/>
    <property type="match status" value="1"/>
</dbReference>
<dbReference type="Proteomes" id="UP000305196">
    <property type="component" value="Unassembled WGS sequence"/>
</dbReference>
<dbReference type="AlphaFoldDB" id="A0A1G4E890"/>
<dbReference type="InterPro" id="IPR008780">
    <property type="entry name" value="Plasmodium_Vir"/>
</dbReference>
<dbReference type="VEuPathDB" id="PlasmoDB:PVW1_020008600"/>
<organism evidence="2 3">
    <name type="scientific">Plasmodium vivax</name>
    <name type="common">malaria parasite P. vivax</name>
    <dbReference type="NCBI Taxonomy" id="5855"/>
    <lineage>
        <taxon>Eukaryota</taxon>
        <taxon>Sar</taxon>
        <taxon>Alveolata</taxon>
        <taxon>Apicomplexa</taxon>
        <taxon>Aconoidasida</taxon>
        <taxon>Haemosporida</taxon>
        <taxon>Plasmodiidae</taxon>
        <taxon>Plasmodium</taxon>
        <taxon>Plasmodium (Plasmodium)</taxon>
    </lineage>
</organism>
<evidence type="ECO:0000256" key="1">
    <source>
        <dbReference type="SAM" id="MobiDB-lite"/>
    </source>
</evidence>
<dbReference type="EMBL" id="FLYI01000444">
    <property type="protein sequence ID" value="SCA60708.1"/>
    <property type="molecule type" value="Genomic_DNA"/>
</dbReference>
<sequence>MDQSIYYKIENLCNLLIRNLEDLHRNKYEEYYSNGSCKLLNDWLYEKVKTALGSCHIGNCKEILDNLHMAWKKYITGGLFMTKIDNKCKPETLIPNFQDIEDKKLIHEHCFNYYEISKKSTNVDECKSYKEYIKDASLRYGEFESLFAEDKANYGTYYEKCKSYNPINISTYSNCPNEIKISEASGDVATLSGQSSLEAGRERELREEEGHVSEGEERESGVRGVDGGDVRGDEERVESMEIIQSNLDPGVVMGSGLAHVEGAGYVDSGPSPSSVNNSSVMPFTPLRSVFNKLSHKNKNPMNHLHDIREELLEYMSTSDSKNRDNIPNYIAYHPT</sequence>
<gene>
    <name evidence="2" type="ORF">PVC01_000090800</name>
</gene>
<dbReference type="VEuPathDB" id="PlasmoDB:PVX_096945"/>
<proteinExistence type="predicted"/>
<protein>
    <submittedName>
        <fullName evidence="2">Vir protein, putative</fullName>
    </submittedName>
</protein>
<feature type="region of interest" description="Disordered" evidence="1">
    <location>
        <begin position="190"/>
        <end position="231"/>
    </location>
</feature>
<name>A0A1G4E890_PLAVI</name>
<reference evidence="2 3" key="1">
    <citation type="submission" date="2016-07" db="EMBL/GenBank/DDBJ databases">
        <authorList>
            <consortium name="Pathogen Informatics"/>
        </authorList>
    </citation>
    <scope>NUCLEOTIDE SEQUENCE [LARGE SCALE GENOMIC DNA]</scope>
</reference>
<dbReference type="VEuPathDB" id="PlasmoDB:PVP01_0003750"/>
<accession>A0A1G4E890</accession>